<dbReference type="InterPro" id="IPR050329">
    <property type="entry name" value="GLI_C2H2-zinc-finger"/>
</dbReference>
<keyword evidence="4" id="KW-0862">Zinc</keyword>
<evidence type="ECO:0000313" key="7">
    <source>
        <dbReference type="EMBL" id="GBP85641.1"/>
    </source>
</evidence>
<gene>
    <name evidence="7" type="primary">hic2</name>
    <name evidence="7" type="ORF">EVAR_102172_1</name>
</gene>
<dbReference type="PANTHER" id="PTHR19818:SF139">
    <property type="entry name" value="PAIR-RULE PROTEIN ODD-PAIRED"/>
    <property type="match status" value="1"/>
</dbReference>
<dbReference type="GO" id="GO:0000978">
    <property type="term" value="F:RNA polymerase II cis-regulatory region sequence-specific DNA binding"/>
    <property type="evidence" value="ECO:0007669"/>
    <property type="project" value="TreeGrafter"/>
</dbReference>
<organism evidence="7 8">
    <name type="scientific">Eumeta variegata</name>
    <name type="common">Bagworm moth</name>
    <name type="synonym">Eumeta japonica</name>
    <dbReference type="NCBI Taxonomy" id="151549"/>
    <lineage>
        <taxon>Eukaryota</taxon>
        <taxon>Metazoa</taxon>
        <taxon>Ecdysozoa</taxon>
        <taxon>Arthropoda</taxon>
        <taxon>Hexapoda</taxon>
        <taxon>Insecta</taxon>
        <taxon>Pterygota</taxon>
        <taxon>Neoptera</taxon>
        <taxon>Endopterygota</taxon>
        <taxon>Lepidoptera</taxon>
        <taxon>Glossata</taxon>
        <taxon>Ditrysia</taxon>
        <taxon>Tineoidea</taxon>
        <taxon>Psychidae</taxon>
        <taxon>Oiketicinae</taxon>
        <taxon>Eumeta</taxon>
    </lineage>
</organism>
<keyword evidence="2" id="KW-0677">Repeat</keyword>
<comment type="caution">
    <text evidence="7">The sequence shown here is derived from an EMBL/GenBank/DDBJ whole genome shotgun (WGS) entry which is preliminary data.</text>
</comment>
<dbReference type="SUPFAM" id="SSF57667">
    <property type="entry name" value="beta-beta-alpha zinc fingers"/>
    <property type="match status" value="2"/>
</dbReference>
<dbReference type="PROSITE" id="PS00028">
    <property type="entry name" value="ZINC_FINGER_C2H2_1"/>
    <property type="match status" value="2"/>
</dbReference>
<keyword evidence="1" id="KW-0479">Metal-binding</keyword>
<name>A0A4C1ZA21_EUMVA</name>
<evidence type="ECO:0000256" key="2">
    <source>
        <dbReference type="ARBA" id="ARBA00022737"/>
    </source>
</evidence>
<sequence>MCLGRCKNYQNCSAIGIKPDDGLPQNICEQCFEIVNSIRVLRELALCNESRLKVFMLNNNTKGIDSNVTDKNVASTDSVTITQIYKEDLLNNINLSKQIRNSGDRGQQTEDDNQFMNLEIIEDGVKLEDDDYIQIDDNYLSINDSAHLELPASSRLAVRKDLFSTDVVANEPQSPNETTQNSICNKFDDTVTTSEQGHVKAEIDQVHKCSICDKVYQSKKKWYHHQRTHNKPFSCPVPLCNKKFANRGDVDKHVRVHTGEKPYECEICFKKFTQRHNPTKCSPRLRERQAERPYAVQRARARDELEFCAYALYRMRNLPQHLPHTQLLDVTYLLVDVELISFTVTVAAANINTGHTRDCFAPSEPVAHVDN</sequence>
<keyword evidence="8" id="KW-1185">Reference proteome</keyword>
<dbReference type="EMBL" id="BGZK01001750">
    <property type="protein sequence ID" value="GBP85641.1"/>
    <property type="molecule type" value="Genomic_DNA"/>
</dbReference>
<dbReference type="PROSITE" id="PS50157">
    <property type="entry name" value="ZINC_FINGER_C2H2_2"/>
    <property type="match status" value="2"/>
</dbReference>
<dbReference type="InterPro" id="IPR036236">
    <property type="entry name" value="Znf_C2H2_sf"/>
</dbReference>
<evidence type="ECO:0000256" key="4">
    <source>
        <dbReference type="ARBA" id="ARBA00022833"/>
    </source>
</evidence>
<accession>A0A4C1ZA21</accession>
<dbReference type="SMART" id="SM00355">
    <property type="entry name" value="ZnF_C2H2"/>
    <property type="match status" value="2"/>
</dbReference>
<dbReference type="STRING" id="151549.A0A4C1ZA21"/>
<evidence type="ECO:0000256" key="1">
    <source>
        <dbReference type="ARBA" id="ARBA00022723"/>
    </source>
</evidence>
<dbReference type="GO" id="GO:0008270">
    <property type="term" value="F:zinc ion binding"/>
    <property type="evidence" value="ECO:0007669"/>
    <property type="project" value="UniProtKB-KW"/>
</dbReference>
<dbReference type="AlphaFoldDB" id="A0A4C1ZA21"/>
<keyword evidence="3 5" id="KW-0863">Zinc-finger</keyword>
<dbReference type="OrthoDB" id="8113227at2759"/>
<dbReference type="GO" id="GO:0000981">
    <property type="term" value="F:DNA-binding transcription factor activity, RNA polymerase II-specific"/>
    <property type="evidence" value="ECO:0007669"/>
    <property type="project" value="TreeGrafter"/>
</dbReference>
<proteinExistence type="predicted"/>
<reference evidence="7 8" key="1">
    <citation type="journal article" date="2019" name="Commun. Biol.">
        <title>The bagworm genome reveals a unique fibroin gene that provides high tensile strength.</title>
        <authorList>
            <person name="Kono N."/>
            <person name="Nakamura H."/>
            <person name="Ohtoshi R."/>
            <person name="Tomita M."/>
            <person name="Numata K."/>
            <person name="Arakawa K."/>
        </authorList>
    </citation>
    <scope>NUCLEOTIDE SEQUENCE [LARGE SCALE GENOMIC DNA]</scope>
</reference>
<feature type="domain" description="C2H2-type" evidence="6">
    <location>
        <begin position="207"/>
        <end position="234"/>
    </location>
</feature>
<evidence type="ECO:0000313" key="8">
    <source>
        <dbReference type="Proteomes" id="UP000299102"/>
    </source>
</evidence>
<dbReference type="FunFam" id="3.30.160.60:FF:000072">
    <property type="entry name" value="zinc finger protein 143 isoform X1"/>
    <property type="match status" value="1"/>
</dbReference>
<feature type="domain" description="C2H2-type" evidence="6">
    <location>
        <begin position="233"/>
        <end position="262"/>
    </location>
</feature>
<evidence type="ECO:0000256" key="3">
    <source>
        <dbReference type="ARBA" id="ARBA00022771"/>
    </source>
</evidence>
<dbReference type="Proteomes" id="UP000299102">
    <property type="component" value="Unassembled WGS sequence"/>
</dbReference>
<dbReference type="Pfam" id="PF00096">
    <property type="entry name" value="zf-C2H2"/>
    <property type="match status" value="1"/>
</dbReference>
<dbReference type="Gene3D" id="3.30.160.60">
    <property type="entry name" value="Classic Zinc Finger"/>
    <property type="match status" value="2"/>
</dbReference>
<dbReference type="InterPro" id="IPR013087">
    <property type="entry name" value="Znf_C2H2_type"/>
</dbReference>
<protein>
    <submittedName>
        <fullName evidence="7">Hypermethylated in cancer 2 protein</fullName>
    </submittedName>
</protein>
<evidence type="ECO:0000256" key="5">
    <source>
        <dbReference type="PROSITE-ProRule" id="PRU00042"/>
    </source>
</evidence>
<dbReference type="GO" id="GO:0045944">
    <property type="term" value="P:positive regulation of transcription by RNA polymerase II"/>
    <property type="evidence" value="ECO:0007669"/>
    <property type="project" value="UniProtKB-ARBA"/>
</dbReference>
<dbReference type="PANTHER" id="PTHR19818">
    <property type="entry name" value="ZINC FINGER PROTEIN ZIC AND GLI"/>
    <property type="match status" value="1"/>
</dbReference>
<dbReference type="GO" id="GO:0005634">
    <property type="term" value="C:nucleus"/>
    <property type="evidence" value="ECO:0007669"/>
    <property type="project" value="UniProtKB-ARBA"/>
</dbReference>
<evidence type="ECO:0000259" key="6">
    <source>
        <dbReference type="PROSITE" id="PS50157"/>
    </source>
</evidence>